<dbReference type="InterPro" id="IPR036864">
    <property type="entry name" value="Zn2-C6_fun-type_DNA-bd_sf"/>
</dbReference>
<dbReference type="Gene3D" id="4.10.240.10">
    <property type="entry name" value="Zn(2)-C6 fungal-type DNA-binding domain"/>
    <property type="match status" value="1"/>
</dbReference>
<keyword evidence="9" id="KW-1185">Reference proteome</keyword>
<dbReference type="PANTHER" id="PTHR47540">
    <property type="entry name" value="THIAMINE REPRESSIBLE GENES REGULATORY PROTEIN THI5"/>
    <property type="match status" value="1"/>
</dbReference>
<dbReference type="PANTHER" id="PTHR47540:SF6">
    <property type="entry name" value="ZN(II)2CYS6 TRANSCRIPTION FACTOR (EUROFUNG)"/>
    <property type="match status" value="1"/>
</dbReference>
<keyword evidence="6" id="KW-0539">Nucleus</keyword>
<dbReference type="PROSITE" id="PS00463">
    <property type="entry name" value="ZN2_CY6_FUNGAL_1"/>
    <property type="match status" value="1"/>
</dbReference>
<dbReference type="EMBL" id="JARVKF010000342">
    <property type="protein sequence ID" value="KAK9418895.1"/>
    <property type="molecule type" value="Genomic_DNA"/>
</dbReference>
<dbReference type="InterPro" id="IPR007219">
    <property type="entry name" value="XnlR_reg_dom"/>
</dbReference>
<dbReference type="InterPro" id="IPR051711">
    <property type="entry name" value="Stress_Response_Reg"/>
</dbReference>
<comment type="subcellular location">
    <subcellularLocation>
        <location evidence="1">Nucleus</location>
    </subcellularLocation>
</comment>
<dbReference type="Pfam" id="PF00172">
    <property type="entry name" value="Zn_clus"/>
    <property type="match status" value="1"/>
</dbReference>
<dbReference type="InterPro" id="IPR001138">
    <property type="entry name" value="Zn2Cys6_DnaBD"/>
</dbReference>
<name>A0ABR2UW42_9PEZI</name>
<accession>A0ABR2UW42</accession>
<comment type="caution">
    <text evidence="8">The sequence shown here is derived from an EMBL/GenBank/DDBJ whole genome shotgun (WGS) entry which is preliminary data.</text>
</comment>
<dbReference type="CDD" id="cd00067">
    <property type="entry name" value="GAL4"/>
    <property type="match status" value="1"/>
</dbReference>
<evidence type="ECO:0000256" key="4">
    <source>
        <dbReference type="ARBA" id="ARBA00023125"/>
    </source>
</evidence>
<evidence type="ECO:0000256" key="5">
    <source>
        <dbReference type="ARBA" id="ARBA00023163"/>
    </source>
</evidence>
<evidence type="ECO:0000256" key="2">
    <source>
        <dbReference type="ARBA" id="ARBA00022723"/>
    </source>
</evidence>
<dbReference type="CDD" id="cd12148">
    <property type="entry name" value="fungal_TF_MHR"/>
    <property type="match status" value="1"/>
</dbReference>
<evidence type="ECO:0000259" key="7">
    <source>
        <dbReference type="PROSITE" id="PS50048"/>
    </source>
</evidence>
<keyword evidence="2" id="KW-0479">Metal-binding</keyword>
<sequence>MNRRALRNAEQLADLRGKPTACGKCHSRKVKCSGGRPCSNCTQSGCEADCTYPKRDRQLRVSQKYVVYLPKDSAGSFLTLASYLEELLAENDKLRRLNPGNRSSDGDHSVAEAGRAALDCSENSDGPLRNPLFGDRPWFHDTPGAPILIGEAADAAFATRFCQTLSDGSVKHIQRISFPTDNTLLTLGAAACPLPTRGKARFLLKAAIGIVSQYYHIVLRSVVLGHLERFLHQPSGFDILLSSKMWALLALGELYTARSGDMDNFPGLAYFAQANRALQMIQERPSLDSIEVLLLLSLYNLSCNRRHSAFCLAGSAVRQGIIMGLHLNVPDSQLGDPVMREHRNRVWWTAYEFDRLLAARLSQPFSIQDDEMELDLPSDSALPKDSKDDFTGAHDLVNRIKLVRLTGQITKLLYGRKAQKDSFLQRVQQALKDLQDWFRTLEGGLNVEEQRASKNYSGAMRSLLLSFNQCMIVATRPVALYMLRAHRGRWSADPAQTDVVIPDNVQALTEACIQCARHSHSILLDSWIEGSFLTFDYFDTLYIFSVATILAVSSLLNGPGSSKDHDDFELSLQLLTELKGNGNCAAVEFCRHLESMKTCMSRIDQSTQESQRENVNGLDMAVHGLGDIGMGYPSGNTPYNMTAGMALAEPSMQAFLAQTDPNFQQMDLSLLQHELDGFYWPES</sequence>
<dbReference type="SMART" id="SM00066">
    <property type="entry name" value="GAL4"/>
    <property type="match status" value="1"/>
</dbReference>
<protein>
    <submittedName>
        <fullName evidence="8">Fungal-specific transcription factor domain-containing protein</fullName>
    </submittedName>
</protein>
<dbReference type="Proteomes" id="UP001408356">
    <property type="component" value="Unassembled WGS sequence"/>
</dbReference>
<keyword evidence="4" id="KW-0238">DNA-binding</keyword>
<dbReference type="Pfam" id="PF04082">
    <property type="entry name" value="Fungal_trans"/>
    <property type="match status" value="1"/>
</dbReference>
<keyword evidence="5" id="KW-0804">Transcription</keyword>
<proteinExistence type="predicted"/>
<reference evidence="8 9" key="1">
    <citation type="journal article" date="2024" name="J. Plant Pathol.">
        <title>Sequence and assembly of the genome of Seiridium unicorne, isolate CBS 538.82, causal agent of cypress canker disease.</title>
        <authorList>
            <person name="Scali E."/>
            <person name="Rocca G.D."/>
            <person name="Danti R."/>
            <person name="Garbelotto M."/>
            <person name="Barberini S."/>
            <person name="Baroncelli R."/>
            <person name="Emiliani G."/>
        </authorList>
    </citation>
    <scope>NUCLEOTIDE SEQUENCE [LARGE SCALE GENOMIC DNA]</scope>
    <source>
        <strain evidence="8 9">BM-138-508</strain>
    </source>
</reference>
<keyword evidence="3" id="KW-0805">Transcription regulation</keyword>
<evidence type="ECO:0000256" key="1">
    <source>
        <dbReference type="ARBA" id="ARBA00004123"/>
    </source>
</evidence>
<evidence type="ECO:0000256" key="3">
    <source>
        <dbReference type="ARBA" id="ARBA00023015"/>
    </source>
</evidence>
<gene>
    <name evidence="8" type="ORF">SUNI508_07667</name>
</gene>
<dbReference type="SMART" id="SM00906">
    <property type="entry name" value="Fungal_trans"/>
    <property type="match status" value="1"/>
</dbReference>
<dbReference type="SUPFAM" id="SSF57701">
    <property type="entry name" value="Zn2/Cys6 DNA-binding domain"/>
    <property type="match status" value="1"/>
</dbReference>
<dbReference type="PROSITE" id="PS50048">
    <property type="entry name" value="ZN2_CY6_FUNGAL_2"/>
    <property type="match status" value="1"/>
</dbReference>
<organism evidence="8 9">
    <name type="scientific">Seiridium unicorne</name>
    <dbReference type="NCBI Taxonomy" id="138068"/>
    <lineage>
        <taxon>Eukaryota</taxon>
        <taxon>Fungi</taxon>
        <taxon>Dikarya</taxon>
        <taxon>Ascomycota</taxon>
        <taxon>Pezizomycotina</taxon>
        <taxon>Sordariomycetes</taxon>
        <taxon>Xylariomycetidae</taxon>
        <taxon>Amphisphaeriales</taxon>
        <taxon>Sporocadaceae</taxon>
        <taxon>Seiridium</taxon>
    </lineage>
</organism>
<evidence type="ECO:0000256" key="6">
    <source>
        <dbReference type="ARBA" id="ARBA00023242"/>
    </source>
</evidence>
<feature type="domain" description="Zn(2)-C6 fungal-type" evidence="7">
    <location>
        <begin position="21"/>
        <end position="52"/>
    </location>
</feature>
<evidence type="ECO:0000313" key="8">
    <source>
        <dbReference type="EMBL" id="KAK9418895.1"/>
    </source>
</evidence>
<evidence type="ECO:0000313" key="9">
    <source>
        <dbReference type="Proteomes" id="UP001408356"/>
    </source>
</evidence>